<keyword evidence="1" id="KW-1133">Transmembrane helix</keyword>
<dbReference type="RefSeq" id="WP_184860136.1">
    <property type="nucleotide sequence ID" value="NZ_JACHLK010000008.1"/>
</dbReference>
<reference evidence="3 4" key="1">
    <citation type="submission" date="2020-08" db="EMBL/GenBank/DDBJ databases">
        <title>Functional genomics of gut bacteria from endangered species of beetles.</title>
        <authorList>
            <person name="Carlos-Shanley C."/>
        </authorList>
    </citation>
    <scope>NUCLEOTIDE SEQUENCE [LARGE SCALE GENOMIC DNA]</scope>
    <source>
        <strain evidence="3 4">S00198</strain>
    </source>
</reference>
<gene>
    <name evidence="3" type="ORF">HNP48_003960</name>
</gene>
<sequence>MLYRKNITRPESLLRIVAGLALLAASLGWLGFTPLGLVLAASGATGILTGVFGYCPACAMVGRKPVE</sequence>
<evidence type="ECO:0000313" key="4">
    <source>
        <dbReference type="Proteomes" id="UP000575083"/>
    </source>
</evidence>
<keyword evidence="1" id="KW-0812">Transmembrane</keyword>
<comment type="caution">
    <text evidence="3">The sequence shown here is derived from an EMBL/GenBank/DDBJ whole genome shotgun (WGS) entry which is preliminary data.</text>
</comment>
<keyword evidence="1" id="KW-0472">Membrane</keyword>
<evidence type="ECO:0000256" key="1">
    <source>
        <dbReference type="SAM" id="Phobius"/>
    </source>
</evidence>
<organism evidence="3 4">
    <name type="scientific">Acidovorax soli</name>
    <dbReference type="NCBI Taxonomy" id="592050"/>
    <lineage>
        <taxon>Bacteria</taxon>
        <taxon>Pseudomonadati</taxon>
        <taxon>Pseudomonadota</taxon>
        <taxon>Betaproteobacteria</taxon>
        <taxon>Burkholderiales</taxon>
        <taxon>Comamonadaceae</taxon>
        <taxon>Acidovorax</taxon>
    </lineage>
</organism>
<protein>
    <recommendedName>
        <fullName evidence="2">Inner membrane protein YgaP-like transmembrane domain-containing protein</fullName>
    </recommendedName>
</protein>
<name>A0A7X0PFZ9_9BURK</name>
<feature type="transmembrane region" description="Helical" evidence="1">
    <location>
        <begin position="38"/>
        <end position="62"/>
    </location>
</feature>
<evidence type="ECO:0000259" key="2">
    <source>
        <dbReference type="Pfam" id="PF11127"/>
    </source>
</evidence>
<dbReference type="Pfam" id="PF11127">
    <property type="entry name" value="YgaP-like_TM"/>
    <property type="match status" value="1"/>
</dbReference>
<proteinExistence type="predicted"/>
<feature type="transmembrane region" description="Helical" evidence="1">
    <location>
        <begin position="12"/>
        <end position="32"/>
    </location>
</feature>
<keyword evidence="4" id="KW-1185">Reference proteome</keyword>
<dbReference type="EMBL" id="JACHLK010000008">
    <property type="protein sequence ID" value="MBB6561267.1"/>
    <property type="molecule type" value="Genomic_DNA"/>
</dbReference>
<evidence type="ECO:0000313" key="3">
    <source>
        <dbReference type="EMBL" id="MBB6561267.1"/>
    </source>
</evidence>
<dbReference type="Proteomes" id="UP000575083">
    <property type="component" value="Unassembled WGS sequence"/>
</dbReference>
<dbReference type="AlphaFoldDB" id="A0A7X0PFZ9"/>
<accession>A0A7X0PFZ9</accession>
<dbReference type="InterPro" id="IPR021309">
    <property type="entry name" value="YgaP-like_TM"/>
</dbReference>
<feature type="domain" description="Inner membrane protein YgaP-like transmembrane" evidence="2">
    <location>
        <begin position="4"/>
        <end position="64"/>
    </location>
</feature>